<evidence type="ECO:0000256" key="9">
    <source>
        <dbReference type="PIRSR" id="PIRSR607822-1"/>
    </source>
</evidence>
<dbReference type="SMART" id="SM00220">
    <property type="entry name" value="S_TKc"/>
    <property type="match status" value="1"/>
</dbReference>
<dbReference type="SMART" id="SM01260">
    <property type="entry name" value="LANC_like"/>
    <property type="match status" value="1"/>
</dbReference>
<dbReference type="GO" id="GO:0046872">
    <property type="term" value="F:metal ion binding"/>
    <property type="evidence" value="ECO:0007669"/>
    <property type="project" value="UniProtKB-KW"/>
</dbReference>
<dbReference type="SUPFAM" id="SSF158745">
    <property type="entry name" value="LanC-like"/>
    <property type="match status" value="1"/>
</dbReference>
<dbReference type="InterPro" id="IPR008271">
    <property type="entry name" value="Ser/Thr_kinase_AS"/>
</dbReference>
<evidence type="ECO:0000256" key="10">
    <source>
        <dbReference type="SAM" id="MobiDB-lite"/>
    </source>
</evidence>
<dbReference type="GO" id="GO:0004674">
    <property type="term" value="F:protein serine/threonine kinase activity"/>
    <property type="evidence" value="ECO:0007669"/>
    <property type="project" value="UniProtKB-KW"/>
</dbReference>
<dbReference type="PRINTS" id="PR01950">
    <property type="entry name" value="LANCSUPER"/>
</dbReference>
<keyword evidence="4" id="KW-0547">Nucleotide-binding</keyword>
<evidence type="ECO:0000313" key="13">
    <source>
        <dbReference type="Proteomes" id="UP000253790"/>
    </source>
</evidence>
<dbReference type="PANTHER" id="PTHR24363:SF0">
    <property type="entry name" value="SERINE_THREONINE KINASE LIKE DOMAIN CONTAINING 1"/>
    <property type="match status" value="1"/>
</dbReference>
<dbReference type="PROSITE" id="PS00108">
    <property type="entry name" value="PROTEIN_KINASE_ST"/>
    <property type="match status" value="1"/>
</dbReference>
<evidence type="ECO:0000256" key="5">
    <source>
        <dbReference type="ARBA" id="ARBA00022777"/>
    </source>
</evidence>
<feature type="domain" description="Protein kinase" evidence="11">
    <location>
        <begin position="183"/>
        <end position="437"/>
    </location>
</feature>
<reference evidence="12 13" key="1">
    <citation type="submission" date="2018-07" db="EMBL/GenBank/DDBJ databases">
        <title>Complete genome sequencing of Ornithinimicrobium sp. AMA3305.</title>
        <authorList>
            <person name="Bae J.-W."/>
        </authorList>
    </citation>
    <scope>NUCLEOTIDE SEQUENCE [LARGE SCALE GENOMIC DNA]</scope>
    <source>
        <strain evidence="12 13">AMA3305</strain>
    </source>
</reference>
<comment type="catalytic activity">
    <reaction evidence="8">
        <text>L-seryl-[protein] + ATP = O-phospho-L-seryl-[protein] + ADP + H(+)</text>
        <dbReference type="Rhea" id="RHEA:17989"/>
        <dbReference type="Rhea" id="RHEA-COMP:9863"/>
        <dbReference type="Rhea" id="RHEA-COMP:11604"/>
        <dbReference type="ChEBI" id="CHEBI:15378"/>
        <dbReference type="ChEBI" id="CHEBI:29999"/>
        <dbReference type="ChEBI" id="CHEBI:30616"/>
        <dbReference type="ChEBI" id="CHEBI:83421"/>
        <dbReference type="ChEBI" id="CHEBI:456216"/>
        <dbReference type="EC" id="2.7.11.1"/>
    </reaction>
</comment>
<evidence type="ECO:0000256" key="3">
    <source>
        <dbReference type="ARBA" id="ARBA00022679"/>
    </source>
</evidence>
<feature type="compositionally biased region" description="Polar residues" evidence="10">
    <location>
        <begin position="351"/>
        <end position="361"/>
    </location>
</feature>
<keyword evidence="9" id="KW-0862">Zinc</keyword>
<dbReference type="Pfam" id="PF25816">
    <property type="entry name" value="RamC_N"/>
    <property type="match status" value="1"/>
</dbReference>
<dbReference type="InterPro" id="IPR007822">
    <property type="entry name" value="LANC-like"/>
</dbReference>
<dbReference type="GO" id="GO:0031179">
    <property type="term" value="P:peptide modification"/>
    <property type="evidence" value="ECO:0007669"/>
    <property type="project" value="InterPro"/>
</dbReference>
<evidence type="ECO:0000256" key="1">
    <source>
        <dbReference type="ARBA" id="ARBA00012513"/>
    </source>
</evidence>
<dbReference type="KEGG" id="orn:DV701_15905"/>
<dbReference type="Proteomes" id="UP000253790">
    <property type="component" value="Chromosome"/>
</dbReference>
<evidence type="ECO:0000256" key="7">
    <source>
        <dbReference type="ARBA" id="ARBA00047899"/>
    </source>
</evidence>
<dbReference type="AlphaFoldDB" id="A0A345NQT8"/>
<dbReference type="EMBL" id="CP031229">
    <property type="protein sequence ID" value="AXH97396.1"/>
    <property type="molecule type" value="Genomic_DNA"/>
</dbReference>
<dbReference type="InterPro" id="IPR000719">
    <property type="entry name" value="Prot_kinase_dom"/>
</dbReference>
<dbReference type="CDD" id="cd14014">
    <property type="entry name" value="STKc_PknB_like"/>
    <property type="match status" value="1"/>
</dbReference>
<feature type="region of interest" description="Disordered" evidence="10">
    <location>
        <begin position="337"/>
        <end position="361"/>
    </location>
</feature>
<evidence type="ECO:0000256" key="6">
    <source>
        <dbReference type="ARBA" id="ARBA00022840"/>
    </source>
</evidence>
<name>A0A345NQT8_9MICO</name>
<dbReference type="Gene3D" id="1.50.10.20">
    <property type="match status" value="1"/>
</dbReference>
<evidence type="ECO:0000313" key="12">
    <source>
        <dbReference type="EMBL" id="AXH97396.1"/>
    </source>
</evidence>
<organism evidence="12 13">
    <name type="scientific">Ornithinimicrobium avium</name>
    <dbReference type="NCBI Taxonomy" id="2283195"/>
    <lineage>
        <taxon>Bacteria</taxon>
        <taxon>Bacillati</taxon>
        <taxon>Actinomycetota</taxon>
        <taxon>Actinomycetes</taxon>
        <taxon>Micrococcales</taxon>
        <taxon>Ornithinimicrobiaceae</taxon>
        <taxon>Ornithinimicrobium</taxon>
    </lineage>
</organism>
<dbReference type="RefSeq" id="WP_114929726.1">
    <property type="nucleotide sequence ID" value="NZ_CP031229.1"/>
</dbReference>
<dbReference type="InterPro" id="IPR011009">
    <property type="entry name" value="Kinase-like_dom_sf"/>
</dbReference>
<accession>A0A345NQT8</accession>
<keyword evidence="13" id="KW-1185">Reference proteome</keyword>
<evidence type="ECO:0000256" key="4">
    <source>
        <dbReference type="ARBA" id="ARBA00022741"/>
    </source>
</evidence>
<dbReference type="OrthoDB" id="1492512at2"/>
<feature type="binding site" evidence="9">
    <location>
        <position position="767"/>
    </location>
    <ligand>
        <name>Zn(2+)</name>
        <dbReference type="ChEBI" id="CHEBI:29105"/>
    </ligand>
</feature>
<dbReference type="EC" id="2.7.11.1" evidence="1"/>
<dbReference type="SUPFAM" id="SSF56112">
    <property type="entry name" value="Protein kinase-like (PK-like)"/>
    <property type="match status" value="1"/>
</dbReference>
<evidence type="ECO:0000256" key="2">
    <source>
        <dbReference type="ARBA" id="ARBA00022527"/>
    </source>
</evidence>
<comment type="catalytic activity">
    <reaction evidence="7">
        <text>L-threonyl-[protein] + ATP = O-phospho-L-threonyl-[protein] + ADP + H(+)</text>
        <dbReference type="Rhea" id="RHEA:46608"/>
        <dbReference type="Rhea" id="RHEA-COMP:11060"/>
        <dbReference type="Rhea" id="RHEA-COMP:11605"/>
        <dbReference type="ChEBI" id="CHEBI:15378"/>
        <dbReference type="ChEBI" id="CHEBI:30013"/>
        <dbReference type="ChEBI" id="CHEBI:30616"/>
        <dbReference type="ChEBI" id="CHEBI:61977"/>
        <dbReference type="ChEBI" id="CHEBI:456216"/>
        <dbReference type="EC" id="2.7.11.1"/>
    </reaction>
</comment>
<evidence type="ECO:0000259" key="11">
    <source>
        <dbReference type="PROSITE" id="PS50011"/>
    </source>
</evidence>
<dbReference type="Pfam" id="PF00069">
    <property type="entry name" value="Pkinase"/>
    <property type="match status" value="1"/>
</dbReference>
<dbReference type="Gene3D" id="1.10.510.10">
    <property type="entry name" value="Transferase(Phosphotransferase) domain 1"/>
    <property type="match status" value="1"/>
</dbReference>
<keyword evidence="9" id="KW-0479">Metal-binding</keyword>
<sequence>MVTTFEMSVPLRSQGWKLHVAAHPGSSPAVLERVLPVLRAHRAPFKVAESPQTLMVLNAGAGGPSQIGKFVTVYPQTDEDARQLALDLDAATEGMAGPRIPSDRPLRPGSLVHYRFGSFTGSALMQLPDGTVASALLTPSGTLEPDQRLSVYSPPSWAVDPFDSPEESLQSLQPLEQGGNASYRVLGLLSNSGRGPVFIGLDVERRRRCVFKSSAKGMTDRPSDGELALRREAALLGSLPAHGAWPAVYDLIETDEQLMIVTEDVEGVSLGERIADSTAGGSQLSPSEVVDLALEIGRAVEALHREGVIHRDLKSSNVLVRPTGGVALIDFEHAGRKQERVGSGGTRGYMSPQQRAGQPTSESDDVYALGALLMLLATSCEPSQAPDAADLTTRPLELLRPDLPPSLARLIRSCLSTEPGCRPRDATEFISLLTDFRKDDLTASPSRVAGDTRASNCPATAAIPDPLGTAQELCDALCNRAAPGPDGTLTWISTSPGTLPVPYRQINNGVPGVLLGLASGWWILGRERHRDTLTRGARWLMESEELPGAKISGLYAGEAGVGASLLVAGLACGDRSFLDGAYEVERRLRQYPFDSVDLYHGTAGRLRFLAMLWSLEQDRDVLEHALRCAEHLHATAVAPSDGLACWQGDENTAGVALASYAHGTAGVADALLDLYEITRDARHLDLVDRAVRWVSSAAVPSLHDGSGTDWGNGGAFGGLWCYGASGVGLLYLHLMRVRTDPNDEDIARRAGNTTAFAGRYAGPGLCHGLGGSIEYLLDLHQLTGDPAWLRHSSDLQRLLHAYRRSTPDGIGYPSTQDHPKDSSYMLGDAGLVGTMLRQGTDGQLPRMLSIASVHHLAKPPQMRQTQGASGPT</sequence>
<feature type="binding site" evidence="9">
    <location>
        <position position="766"/>
    </location>
    <ligand>
        <name>Zn(2+)</name>
        <dbReference type="ChEBI" id="CHEBI:29105"/>
    </ligand>
</feature>
<dbReference type="GO" id="GO:0005524">
    <property type="term" value="F:ATP binding"/>
    <property type="evidence" value="ECO:0007669"/>
    <property type="project" value="UniProtKB-KW"/>
</dbReference>
<dbReference type="Pfam" id="PF05147">
    <property type="entry name" value="LANC_like"/>
    <property type="match status" value="1"/>
</dbReference>
<keyword evidence="3" id="KW-0808">Transferase</keyword>
<proteinExistence type="predicted"/>
<dbReference type="PANTHER" id="PTHR24363">
    <property type="entry name" value="SERINE/THREONINE PROTEIN KINASE"/>
    <property type="match status" value="1"/>
</dbReference>
<protein>
    <recommendedName>
        <fullName evidence="1">non-specific serine/threonine protein kinase</fullName>
        <ecNumber evidence="1">2.7.11.1</ecNumber>
    </recommendedName>
</protein>
<keyword evidence="5" id="KW-0418">Kinase</keyword>
<keyword evidence="6" id="KW-0067">ATP-binding</keyword>
<keyword evidence="2" id="KW-0723">Serine/threonine-protein kinase</keyword>
<evidence type="ECO:0000256" key="8">
    <source>
        <dbReference type="ARBA" id="ARBA00048679"/>
    </source>
</evidence>
<feature type="binding site" evidence="9">
    <location>
        <position position="721"/>
    </location>
    <ligand>
        <name>Zn(2+)</name>
        <dbReference type="ChEBI" id="CHEBI:29105"/>
    </ligand>
</feature>
<gene>
    <name evidence="12" type="ORF">DV701_15905</name>
</gene>
<dbReference type="InterPro" id="IPR057929">
    <property type="entry name" value="RamC_N"/>
</dbReference>
<dbReference type="PROSITE" id="PS50011">
    <property type="entry name" value="PROTEIN_KINASE_DOM"/>
    <property type="match status" value="1"/>
</dbReference>